<dbReference type="OrthoDB" id="6500128at2759"/>
<evidence type="ECO:0000313" key="4">
    <source>
        <dbReference type="WBParaSite" id="GPUH_0001524501-mRNA-1"/>
    </source>
</evidence>
<sequence>MDGRFPKLRKNAEAAACCLSRYSFLFVMPTLVRGYQRQLEENDMYEPLPEQDSETATRRMTEVMRCESGVKIIYPETMTVEGYEKYEECKVSGARRLTQKQSNIPKLARNYNIFHLLQPVALGLLIRYFRYDSPLSKRDAYLAALGVGMTSIMIPIIHHPYFHFLLKFGLELKTACSGMIMQKVSIFFSKIYFLSCRERSRFSKIALHPEGIEPLLFASGQMCYYYTTDPLL</sequence>
<keyword evidence="1" id="KW-1133">Transmembrane helix</keyword>
<reference evidence="4" key="1">
    <citation type="submission" date="2016-06" db="UniProtKB">
        <authorList>
            <consortium name="WormBaseParasite"/>
        </authorList>
    </citation>
    <scope>IDENTIFICATION</scope>
</reference>
<gene>
    <name evidence="2" type="ORF">GPUH_LOCUS15227</name>
</gene>
<evidence type="ECO:0000256" key="1">
    <source>
        <dbReference type="SAM" id="Phobius"/>
    </source>
</evidence>
<dbReference type="WBParaSite" id="GPUH_0001524501-mRNA-1">
    <property type="protein sequence ID" value="GPUH_0001524501-mRNA-1"/>
    <property type="gene ID" value="GPUH_0001524501"/>
</dbReference>
<keyword evidence="1" id="KW-0812">Transmembrane</keyword>
<feature type="transmembrane region" description="Helical" evidence="1">
    <location>
        <begin position="141"/>
        <end position="158"/>
    </location>
</feature>
<dbReference type="EMBL" id="UYRT01082182">
    <property type="protein sequence ID" value="VDN25607.1"/>
    <property type="molecule type" value="Genomic_DNA"/>
</dbReference>
<dbReference type="Proteomes" id="UP000271098">
    <property type="component" value="Unassembled WGS sequence"/>
</dbReference>
<keyword evidence="3" id="KW-1185">Reference proteome</keyword>
<reference evidence="2 3" key="2">
    <citation type="submission" date="2018-11" db="EMBL/GenBank/DDBJ databases">
        <authorList>
            <consortium name="Pathogen Informatics"/>
        </authorList>
    </citation>
    <scope>NUCLEOTIDE SEQUENCE [LARGE SCALE GENOMIC DNA]</scope>
</reference>
<evidence type="ECO:0000313" key="2">
    <source>
        <dbReference type="EMBL" id="VDN25607.1"/>
    </source>
</evidence>
<evidence type="ECO:0000313" key="3">
    <source>
        <dbReference type="Proteomes" id="UP000271098"/>
    </source>
</evidence>
<keyword evidence="1" id="KW-0472">Membrane</keyword>
<accession>A0A183E2N4</accession>
<protein>
    <submittedName>
        <fullName evidence="4">Transmembrane protein</fullName>
    </submittedName>
</protein>
<organism evidence="4">
    <name type="scientific">Gongylonema pulchrum</name>
    <dbReference type="NCBI Taxonomy" id="637853"/>
    <lineage>
        <taxon>Eukaryota</taxon>
        <taxon>Metazoa</taxon>
        <taxon>Ecdysozoa</taxon>
        <taxon>Nematoda</taxon>
        <taxon>Chromadorea</taxon>
        <taxon>Rhabditida</taxon>
        <taxon>Spirurina</taxon>
        <taxon>Spiruromorpha</taxon>
        <taxon>Spiruroidea</taxon>
        <taxon>Gongylonematidae</taxon>
        <taxon>Gongylonema</taxon>
    </lineage>
</organism>
<proteinExistence type="predicted"/>
<dbReference type="AlphaFoldDB" id="A0A183E2N4"/>
<name>A0A183E2N4_9BILA</name>